<dbReference type="Gene3D" id="1.20.1250.20">
    <property type="entry name" value="MFS general substrate transporter like domains"/>
    <property type="match status" value="1"/>
</dbReference>
<sequence length="395" mass="44648">MTAYMVKQRLHISFSKVLERNELTIHKMCFVYFLSLLDKSSLNYANAYGLQKNLNLVGRDYSWIASVTNFGYLFAAWLMTILQKFPIGKVIGNMPTLWGIILMFATLAKNFAGMMMALRIILGATEDGNAPAWMLLTTMFRIRDEQPLGCNIVDAGVSWDLGHTNNATRRPWQVVFMVHLASVYCVSHNRTGVKNSKILWYQVREAFANSKCYLVFASAVYLETIKGATAKIWTTILKRFGFSDLKSALYQMPCGSFQLSGRIIAGMTLSKLLSSLVTIVFLGYVPGMVSLIMPTTDLCIILIWPLAAENLVGHIKCTFVNGLEFVGYAAGNIIGPFFVHTYAILFNIRLGLVMLGENRKRSRDGLPIILRLEVLTDSSFHDFTEFENRRFMYKF</sequence>
<evidence type="ECO:0000256" key="3">
    <source>
        <dbReference type="ARBA" id="ARBA00022692"/>
    </source>
</evidence>
<name>A0A2J6SNK4_9HELO</name>
<dbReference type="EMBL" id="KZ613912">
    <property type="protein sequence ID" value="PMD52300.1"/>
    <property type="molecule type" value="Genomic_DNA"/>
</dbReference>
<dbReference type="AlphaFoldDB" id="A0A2J6SNK4"/>
<dbReference type="InterPro" id="IPR036259">
    <property type="entry name" value="MFS_trans_sf"/>
</dbReference>
<dbReference type="PANTHER" id="PTHR43791:SF97">
    <property type="entry name" value="ALLANTOATE TRANSPORTER, PUTATIVE (AFU_ORTHOLOGUE AFUA_1G14700)-RELATED"/>
    <property type="match status" value="1"/>
</dbReference>
<reference evidence="7 8" key="1">
    <citation type="submission" date="2016-04" db="EMBL/GenBank/DDBJ databases">
        <title>A degradative enzymes factory behind the ericoid mycorrhizal symbiosis.</title>
        <authorList>
            <consortium name="DOE Joint Genome Institute"/>
            <person name="Martino E."/>
            <person name="Morin E."/>
            <person name="Grelet G."/>
            <person name="Kuo A."/>
            <person name="Kohler A."/>
            <person name="Daghino S."/>
            <person name="Barry K."/>
            <person name="Choi C."/>
            <person name="Cichocki N."/>
            <person name="Clum A."/>
            <person name="Copeland A."/>
            <person name="Hainaut M."/>
            <person name="Haridas S."/>
            <person name="Labutti K."/>
            <person name="Lindquist E."/>
            <person name="Lipzen A."/>
            <person name="Khouja H.-R."/>
            <person name="Murat C."/>
            <person name="Ohm R."/>
            <person name="Olson A."/>
            <person name="Spatafora J."/>
            <person name="Veneault-Fourrey C."/>
            <person name="Henrissat B."/>
            <person name="Grigoriev I."/>
            <person name="Martin F."/>
            <person name="Perotto S."/>
        </authorList>
    </citation>
    <scope>NUCLEOTIDE SEQUENCE [LARGE SCALE GENOMIC DNA]</scope>
    <source>
        <strain evidence="7 8">E</strain>
    </source>
</reference>
<keyword evidence="8" id="KW-1185">Reference proteome</keyword>
<evidence type="ECO:0008006" key="9">
    <source>
        <dbReference type="Google" id="ProtNLM"/>
    </source>
</evidence>
<comment type="subcellular location">
    <subcellularLocation>
        <location evidence="1">Membrane</location>
        <topology evidence="1">Multi-pass membrane protein</topology>
    </subcellularLocation>
</comment>
<evidence type="ECO:0000256" key="1">
    <source>
        <dbReference type="ARBA" id="ARBA00004141"/>
    </source>
</evidence>
<evidence type="ECO:0000256" key="2">
    <source>
        <dbReference type="ARBA" id="ARBA00022448"/>
    </source>
</evidence>
<dbReference type="GO" id="GO:0022857">
    <property type="term" value="F:transmembrane transporter activity"/>
    <property type="evidence" value="ECO:0007669"/>
    <property type="project" value="InterPro"/>
</dbReference>
<dbReference type="GeneID" id="36594211"/>
<keyword evidence="3 6" id="KW-0812">Transmembrane</keyword>
<feature type="transmembrane region" description="Helical" evidence="6">
    <location>
        <begin position="333"/>
        <end position="355"/>
    </location>
</feature>
<organism evidence="7 8">
    <name type="scientific">Hyaloscypha bicolor E</name>
    <dbReference type="NCBI Taxonomy" id="1095630"/>
    <lineage>
        <taxon>Eukaryota</taxon>
        <taxon>Fungi</taxon>
        <taxon>Dikarya</taxon>
        <taxon>Ascomycota</taxon>
        <taxon>Pezizomycotina</taxon>
        <taxon>Leotiomycetes</taxon>
        <taxon>Helotiales</taxon>
        <taxon>Hyaloscyphaceae</taxon>
        <taxon>Hyaloscypha</taxon>
        <taxon>Hyaloscypha bicolor</taxon>
    </lineage>
</organism>
<evidence type="ECO:0000313" key="7">
    <source>
        <dbReference type="EMBL" id="PMD52300.1"/>
    </source>
</evidence>
<dbReference type="Pfam" id="PF07690">
    <property type="entry name" value="MFS_1"/>
    <property type="match status" value="1"/>
</dbReference>
<dbReference type="SUPFAM" id="SSF103473">
    <property type="entry name" value="MFS general substrate transporter"/>
    <property type="match status" value="1"/>
</dbReference>
<keyword evidence="4 6" id="KW-1133">Transmembrane helix</keyword>
<feature type="transmembrane region" description="Helical" evidence="6">
    <location>
        <begin position="94"/>
        <end position="112"/>
    </location>
</feature>
<gene>
    <name evidence="7" type="ORF">K444DRAFT_657212</name>
</gene>
<evidence type="ECO:0000313" key="8">
    <source>
        <dbReference type="Proteomes" id="UP000235371"/>
    </source>
</evidence>
<protein>
    <recommendedName>
        <fullName evidence="9">MFS general substrate transporter</fullName>
    </recommendedName>
</protein>
<evidence type="ECO:0000256" key="6">
    <source>
        <dbReference type="SAM" id="Phobius"/>
    </source>
</evidence>
<evidence type="ECO:0000256" key="4">
    <source>
        <dbReference type="ARBA" id="ARBA00022989"/>
    </source>
</evidence>
<feature type="transmembrane region" description="Helical" evidence="6">
    <location>
        <begin position="272"/>
        <end position="293"/>
    </location>
</feature>
<dbReference type="Proteomes" id="UP000235371">
    <property type="component" value="Unassembled WGS sequence"/>
</dbReference>
<keyword evidence="5 6" id="KW-0472">Membrane</keyword>
<proteinExistence type="predicted"/>
<dbReference type="InParanoid" id="A0A2J6SNK4"/>
<keyword evidence="2" id="KW-0813">Transport</keyword>
<dbReference type="OrthoDB" id="6730379at2759"/>
<dbReference type="PANTHER" id="PTHR43791">
    <property type="entry name" value="PERMEASE-RELATED"/>
    <property type="match status" value="1"/>
</dbReference>
<dbReference type="RefSeq" id="XP_024729204.1">
    <property type="nucleotide sequence ID" value="XM_024886134.1"/>
</dbReference>
<feature type="transmembrane region" description="Helical" evidence="6">
    <location>
        <begin position="61"/>
        <end position="82"/>
    </location>
</feature>
<dbReference type="GO" id="GO:0016020">
    <property type="term" value="C:membrane"/>
    <property type="evidence" value="ECO:0007669"/>
    <property type="project" value="UniProtKB-SubCell"/>
</dbReference>
<evidence type="ECO:0000256" key="5">
    <source>
        <dbReference type="ARBA" id="ARBA00023136"/>
    </source>
</evidence>
<accession>A0A2J6SNK4</accession>
<dbReference type="InterPro" id="IPR011701">
    <property type="entry name" value="MFS"/>
</dbReference>